<dbReference type="SUPFAM" id="SSF52047">
    <property type="entry name" value="RNI-like"/>
    <property type="match status" value="1"/>
</dbReference>
<dbReference type="Gene3D" id="3.80.10.10">
    <property type="entry name" value="Ribonuclease Inhibitor"/>
    <property type="match status" value="2"/>
</dbReference>
<dbReference type="InterPro" id="IPR052394">
    <property type="entry name" value="LRR-containing"/>
</dbReference>
<dbReference type="InParanoid" id="A0A0D2WX08"/>
<dbReference type="InterPro" id="IPR032675">
    <property type="entry name" value="LRR_dom_sf"/>
</dbReference>
<dbReference type="Pfam" id="PF13516">
    <property type="entry name" value="LRR_6"/>
    <property type="match status" value="4"/>
</dbReference>
<dbReference type="OrthoDB" id="120976at2759"/>
<proteinExistence type="predicted"/>
<accession>A0A0D2WX08</accession>
<evidence type="ECO:0008006" key="3">
    <source>
        <dbReference type="Google" id="ProtNLM"/>
    </source>
</evidence>
<dbReference type="PANTHER" id="PTHR24114:SF2">
    <property type="entry name" value="F-BOX DOMAIN-CONTAINING PROTEIN-RELATED"/>
    <property type="match status" value="1"/>
</dbReference>
<dbReference type="AlphaFoldDB" id="A0A0D2WX08"/>
<reference evidence="2" key="1">
    <citation type="submission" date="2011-02" db="EMBL/GenBank/DDBJ databases">
        <title>The Genome Sequence of Capsaspora owczarzaki ATCC 30864.</title>
        <authorList>
            <person name="Russ C."/>
            <person name="Cuomo C."/>
            <person name="Burger G."/>
            <person name="Gray M.W."/>
            <person name="Holland P.W.H."/>
            <person name="King N."/>
            <person name="Lang F.B.F."/>
            <person name="Roger A.J."/>
            <person name="Ruiz-Trillo I."/>
            <person name="Young S.K."/>
            <person name="Zeng Q."/>
            <person name="Gargeya S."/>
            <person name="Alvarado L."/>
            <person name="Berlin A."/>
            <person name="Chapman S.B."/>
            <person name="Chen Z."/>
            <person name="Freedman E."/>
            <person name="Gellesch M."/>
            <person name="Goldberg J."/>
            <person name="Griggs A."/>
            <person name="Gujja S."/>
            <person name="Heilman E."/>
            <person name="Heiman D."/>
            <person name="Howarth C."/>
            <person name="Mehta T."/>
            <person name="Neiman D."/>
            <person name="Pearson M."/>
            <person name="Roberts A."/>
            <person name="Saif S."/>
            <person name="Shea T."/>
            <person name="Shenoy N."/>
            <person name="Sisk P."/>
            <person name="Stolte C."/>
            <person name="Sykes S."/>
            <person name="White J."/>
            <person name="Yandava C."/>
            <person name="Haas B."/>
            <person name="Nusbaum C."/>
            <person name="Birren B."/>
        </authorList>
    </citation>
    <scope>NUCLEOTIDE SEQUENCE</scope>
    <source>
        <strain evidence="2">ATCC 30864</strain>
    </source>
</reference>
<dbReference type="SMART" id="SM00368">
    <property type="entry name" value="LRR_RI"/>
    <property type="match status" value="4"/>
</dbReference>
<dbReference type="PANTHER" id="PTHR24114">
    <property type="entry name" value="LEUCINE RICH REPEAT FAMILY PROTEIN"/>
    <property type="match status" value="1"/>
</dbReference>
<dbReference type="InterPro" id="IPR001611">
    <property type="entry name" value="Leu-rich_rpt"/>
</dbReference>
<dbReference type="Proteomes" id="UP000008743">
    <property type="component" value="Unassembled WGS sequence"/>
</dbReference>
<dbReference type="EMBL" id="KE346373">
    <property type="protein sequence ID" value="KJE97233.1"/>
    <property type="molecule type" value="Genomic_DNA"/>
</dbReference>
<gene>
    <name evidence="1" type="ORF">CAOG_007674</name>
</gene>
<protein>
    <recommendedName>
        <fullName evidence="3">NOD3 protein</fullName>
    </recommendedName>
</protein>
<keyword evidence="2" id="KW-1185">Reference proteome</keyword>
<name>A0A0D2WX08_CAPO3</name>
<dbReference type="PhylomeDB" id="A0A0D2WX08"/>
<organism evidence="1 2">
    <name type="scientific">Capsaspora owczarzaki (strain ATCC 30864)</name>
    <dbReference type="NCBI Taxonomy" id="595528"/>
    <lineage>
        <taxon>Eukaryota</taxon>
        <taxon>Filasterea</taxon>
        <taxon>Capsaspora</taxon>
    </lineage>
</organism>
<evidence type="ECO:0000313" key="1">
    <source>
        <dbReference type="EMBL" id="KJE97233.1"/>
    </source>
</evidence>
<evidence type="ECO:0000313" key="2">
    <source>
        <dbReference type="Proteomes" id="UP000008743"/>
    </source>
</evidence>
<sequence>MTGGQRIAFDRVKNARGSLSLGAAQIGDAEAQAIAEALKVNTTLKDLCLWENQIGDTGAQAIAEALKVNKTLIALYLWMNQIGDGGAQAIAEALKANKSMTSLSLAQNQISDAGAQAIADTLKVNKTLCSLDLQQNQIGDAGGLAIAEALKVNTRLEFSSNLTYNCIGKAGFQAIREARVALLTRLDSFKPQLHFIAFSLFPRMATAEDLQTVFRLLTRGQELEDQPTSLPALPAEIAELIMDEAHYWQGVQHTKRQWFGDDTPNSILKVTVPQGVNGNSIRMSKALFNMNSQQNRLLPIGVSSL</sequence>